<keyword evidence="5" id="KW-0805">Transcription regulation</keyword>
<keyword evidence="4" id="KW-0156">Chromatin regulator</keyword>
<dbReference type="PROSITE" id="PS51727">
    <property type="entry name" value="CBP_P300_HAT"/>
    <property type="match status" value="1"/>
</dbReference>
<evidence type="ECO:0000256" key="3">
    <source>
        <dbReference type="ARBA" id="ARBA00022679"/>
    </source>
</evidence>
<accession>A0A226EJ20</accession>
<dbReference type="GO" id="GO:0005634">
    <property type="term" value="C:nucleus"/>
    <property type="evidence" value="ECO:0007669"/>
    <property type="project" value="UniProtKB-SubCell"/>
</dbReference>
<organism evidence="10 11">
    <name type="scientific">Folsomia candida</name>
    <name type="common">Springtail</name>
    <dbReference type="NCBI Taxonomy" id="158441"/>
    <lineage>
        <taxon>Eukaryota</taxon>
        <taxon>Metazoa</taxon>
        <taxon>Ecdysozoa</taxon>
        <taxon>Arthropoda</taxon>
        <taxon>Hexapoda</taxon>
        <taxon>Collembola</taxon>
        <taxon>Entomobryomorpha</taxon>
        <taxon>Isotomoidea</taxon>
        <taxon>Isotomidae</taxon>
        <taxon>Proisotominae</taxon>
        <taxon>Folsomia</taxon>
    </lineage>
</organism>
<evidence type="ECO:0000313" key="11">
    <source>
        <dbReference type="Proteomes" id="UP000198287"/>
    </source>
</evidence>
<dbReference type="GO" id="GO:0003713">
    <property type="term" value="F:transcription coactivator activity"/>
    <property type="evidence" value="ECO:0007669"/>
    <property type="project" value="TreeGrafter"/>
</dbReference>
<evidence type="ECO:0000256" key="1">
    <source>
        <dbReference type="ARBA" id="ARBA00004123"/>
    </source>
</evidence>
<gene>
    <name evidence="10" type="ORF">Fcan01_07066</name>
</gene>
<dbReference type="SUPFAM" id="SSF57850">
    <property type="entry name" value="RING/U-box"/>
    <property type="match status" value="1"/>
</dbReference>
<evidence type="ECO:0000256" key="2">
    <source>
        <dbReference type="ARBA" id="ARBA00013184"/>
    </source>
</evidence>
<evidence type="ECO:0000313" key="10">
    <source>
        <dbReference type="EMBL" id="OXA57107.1"/>
    </source>
</evidence>
<dbReference type="Pfam" id="PF08214">
    <property type="entry name" value="HAT_KAT11"/>
    <property type="match status" value="1"/>
</dbReference>
<dbReference type="GO" id="GO:0045944">
    <property type="term" value="P:positive regulation of transcription by RNA polymerase II"/>
    <property type="evidence" value="ECO:0007669"/>
    <property type="project" value="TreeGrafter"/>
</dbReference>
<feature type="domain" description="CBP/p300-type HAT" evidence="9">
    <location>
        <begin position="157"/>
        <end position="509"/>
    </location>
</feature>
<dbReference type="Proteomes" id="UP000198287">
    <property type="component" value="Unassembled WGS sequence"/>
</dbReference>
<dbReference type="EMBL" id="LNIX01000003">
    <property type="protein sequence ID" value="OXA57107.1"/>
    <property type="molecule type" value="Genomic_DNA"/>
</dbReference>
<dbReference type="GO" id="GO:0005667">
    <property type="term" value="C:transcription regulator complex"/>
    <property type="evidence" value="ECO:0007669"/>
    <property type="project" value="TreeGrafter"/>
</dbReference>
<dbReference type="InterPro" id="IPR013178">
    <property type="entry name" value="Histone_AcTrfase_Rtt109/CBP"/>
</dbReference>
<dbReference type="InterPro" id="IPR031162">
    <property type="entry name" value="CBP_P300_HAT"/>
</dbReference>
<dbReference type="GO" id="GO:0031490">
    <property type="term" value="F:chromatin DNA binding"/>
    <property type="evidence" value="ECO:0007669"/>
    <property type="project" value="TreeGrafter"/>
</dbReference>
<evidence type="ECO:0000256" key="7">
    <source>
        <dbReference type="ARBA" id="ARBA00023242"/>
    </source>
</evidence>
<comment type="caution">
    <text evidence="10">The sequence shown here is derived from an EMBL/GenBank/DDBJ whole genome shotgun (WGS) entry which is preliminary data.</text>
</comment>
<reference evidence="10 11" key="1">
    <citation type="submission" date="2015-12" db="EMBL/GenBank/DDBJ databases">
        <title>The genome of Folsomia candida.</title>
        <authorList>
            <person name="Faddeeva A."/>
            <person name="Derks M.F."/>
            <person name="Anvar Y."/>
            <person name="Smit S."/>
            <person name="Van Straalen N."/>
            <person name="Roelofs D."/>
        </authorList>
    </citation>
    <scope>NUCLEOTIDE SEQUENCE [LARGE SCALE GENOMIC DNA]</scope>
    <source>
        <strain evidence="10 11">VU population</strain>
        <tissue evidence="10">Whole body</tissue>
    </source>
</reference>
<evidence type="ECO:0000256" key="4">
    <source>
        <dbReference type="ARBA" id="ARBA00022853"/>
    </source>
</evidence>
<dbReference type="EC" id="2.3.1.48" evidence="2"/>
<dbReference type="OMA" id="RTCTHFA"/>
<protein>
    <recommendedName>
        <fullName evidence="2">histone acetyltransferase</fullName>
        <ecNumber evidence="2">2.3.1.48</ecNumber>
    </recommendedName>
</protein>
<comment type="catalytic activity">
    <reaction evidence="8">
        <text>L-lysyl-[protein] + acetyl-CoA = N(6)-acetyl-L-lysyl-[protein] + CoA + H(+)</text>
        <dbReference type="Rhea" id="RHEA:45948"/>
        <dbReference type="Rhea" id="RHEA-COMP:9752"/>
        <dbReference type="Rhea" id="RHEA-COMP:10731"/>
        <dbReference type="ChEBI" id="CHEBI:15378"/>
        <dbReference type="ChEBI" id="CHEBI:29969"/>
        <dbReference type="ChEBI" id="CHEBI:57287"/>
        <dbReference type="ChEBI" id="CHEBI:57288"/>
        <dbReference type="ChEBI" id="CHEBI:61930"/>
        <dbReference type="EC" id="2.3.1.48"/>
    </reaction>
</comment>
<evidence type="ECO:0000256" key="6">
    <source>
        <dbReference type="ARBA" id="ARBA00023163"/>
    </source>
</evidence>
<comment type="subcellular location">
    <subcellularLocation>
        <location evidence="1">Nucleus</location>
    </subcellularLocation>
</comment>
<dbReference type="Gene3D" id="3.30.40.10">
    <property type="entry name" value="Zinc/RING finger domain, C3HC4 (zinc finger)"/>
    <property type="match status" value="1"/>
</dbReference>
<evidence type="ECO:0000256" key="8">
    <source>
        <dbReference type="ARBA" id="ARBA00048017"/>
    </source>
</evidence>
<dbReference type="Gene3D" id="1.20.1020.10">
    <property type="entry name" value="TAZ domain"/>
    <property type="match status" value="1"/>
</dbReference>
<dbReference type="GO" id="GO:0000123">
    <property type="term" value="C:histone acetyltransferase complex"/>
    <property type="evidence" value="ECO:0007669"/>
    <property type="project" value="TreeGrafter"/>
</dbReference>
<dbReference type="SMART" id="SM01250">
    <property type="entry name" value="KAT11"/>
    <property type="match status" value="1"/>
</dbReference>
<proteinExistence type="predicted"/>
<keyword evidence="11" id="KW-1185">Reference proteome</keyword>
<evidence type="ECO:0000256" key="5">
    <source>
        <dbReference type="ARBA" id="ARBA00023015"/>
    </source>
</evidence>
<keyword evidence="3" id="KW-0808">Transferase</keyword>
<dbReference type="GO" id="GO:0004402">
    <property type="term" value="F:histone acetyltransferase activity"/>
    <property type="evidence" value="ECO:0007669"/>
    <property type="project" value="InterPro"/>
</dbReference>
<dbReference type="PANTHER" id="PTHR13808">
    <property type="entry name" value="CBP/P300-RELATED"/>
    <property type="match status" value="1"/>
</dbReference>
<keyword evidence="7" id="KW-0539">Nucleus</keyword>
<dbReference type="AlphaFoldDB" id="A0A226EJ20"/>
<dbReference type="OrthoDB" id="899at2759"/>
<dbReference type="PANTHER" id="PTHR13808:SF1">
    <property type="entry name" value="HISTONE ACETYLTRANSFERASE"/>
    <property type="match status" value="1"/>
</dbReference>
<dbReference type="STRING" id="158441.A0A226EJ20"/>
<keyword evidence="6" id="KW-0804">Transcription</keyword>
<evidence type="ECO:0000259" key="9">
    <source>
        <dbReference type="PROSITE" id="PS51727"/>
    </source>
</evidence>
<dbReference type="InterPro" id="IPR013083">
    <property type="entry name" value="Znf_RING/FYVE/PHD"/>
</dbReference>
<name>A0A226EJ20_FOLCA</name>
<dbReference type="InterPro" id="IPR035898">
    <property type="entry name" value="TAZ_dom_sf"/>
</dbReference>
<dbReference type="SUPFAM" id="SSF57933">
    <property type="entry name" value="TAZ domain"/>
    <property type="match status" value="1"/>
</dbReference>
<sequence length="676" mass="77354">MQLRRSLRIYVHENGPPVPKRSKISRVKNQFEVEDFCCGKRKFLKPLPLECVHGCTILPFKSYFCYNKKLCFCNKCHRKVRSGKSAILYVTKRVTVRKGDCIKLLNNGMIEEPVIVCSSCRKKFHKVCVLHLETIYGLFTCADCSRVKNLSIHNVNVYNVESLPKTLMGDHIQVEVQSFLAQNKVDNKVTIRVVISNNAKLVPNIGCESHRSLPYKNKMVIAFEKIGGVDIAFFSFIVQEYYSNCPGPNRNCVYLAYLDSVQAFQPHELRTQVYHTILLAYFKYVKLLGFKCVYIWACPPGPSSGYDYIFYSHPPAMKMPTLKRLKAWYTNLLRIGQGKGIITGHSNLLVDTMKNNITRIADLAYFHEDHWIDFVQGIIAHPPTTPTEGESMRCPKVRCRKMTPGKLKAKKFADEFNEFIYSVSDYRMQCVLREMKFRGDMFLVAHLNDNIPGSTRTIVDPDPELRCPILDSRDVFMLYLRQNHYEFSSLRRGKYSTMTIIYNIHMFDMVDRKKEILCNLCLAVIKYGYDSCTNFHLCSSCLEKSGKHNHSMNEESMSSSTSELSSTSETYEVESWAGQDLTFTEVSHILKAVGHAITCQCVIKGPSCTLGQNLLCHLEKCAKPRGTCIICVRIFSITCSHCSSCPDVKCELQVCRNVKLFQQTNKFLTERTCTLG</sequence>